<name>A0A4Y8RRT9_9HYPH</name>
<dbReference type="Pfam" id="PF01653">
    <property type="entry name" value="DNA_ligase_aden"/>
    <property type="match status" value="1"/>
</dbReference>
<keyword evidence="11 15" id="KW-0234">DNA repair</keyword>
<dbReference type="FunFam" id="3.30.470.30:FF:000001">
    <property type="entry name" value="DNA ligase"/>
    <property type="match status" value="1"/>
</dbReference>
<dbReference type="Gene3D" id="3.40.50.10190">
    <property type="entry name" value="BRCT domain"/>
    <property type="match status" value="1"/>
</dbReference>
<evidence type="ECO:0000256" key="6">
    <source>
        <dbReference type="ARBA" id="ARBA00022723"/>
    </source>
</evidence>
<evidence type="ECO:0000256" key="13">
    <source>
        <dbReference type="ARBA" id="ARBA00034005"/>
    </source>
</evidence>
<evidence type="ECO:0000313" key="20">
    <source>
        <dbReference type="Proteomes" id="UP000298179"/>
    </source>
</evidence>
<dbReference type="InterPro" id="IPR010994">
    <property type="entry name" value="RuvA_2-like"/>
</dbReference>
<dbReference type="InterPro" id="IPR033136">
    <property type="entry name" value="DNA_ligase_CS"/>
</dbReference>
<dbReference type="GO" id="GO:0006281">
    <property type="term" value="P:DNA repair"/>
    <property type="evidence" value="ECO:0007669"/>
    <property type="project" value="UniProtKB-KW"/>
</dbReference>
<dbReference type="FunFam" id="2.40.50.140:FF:000012">
    <property type="entry name" value="DNA ligase"/>
    <property type="match status" value="1"/>
</dbReference>
<keyword evidence="5 15" id="KW-0235">DNA replication</keyword>
<dbReference type="OrthoDB" id="9759736at2"/>
<dbReference type="Gene3D" id="1.10.150.20">
    <property type="entry name" value="5' to 3' exonuclease, C-terminal subdomain"/>
    <property type="match status" value="2"/>
</dbReference>
<dbReference type="Gene3D" id="2.40.50.140">
    <property type="entry name" value="Nucleic acid-binding proteins"/>
    <property type="match status" value="1"/>
</dbReference>
<dbReference type="Proteomes" id="UP000298179">
    <property type="component" value="Unassembled WGS sequence"/>
</dbReference>
<feature type="binding site" evidence="15">
    <location>
        <position position="418"/>
    </location>
    <ligand>
        <name>Zn(2+)</name>
        <dbReference type="ChEBI" id="CHEBI:29105"/>
    </ligand>
</feature>
<feature type="binding site" evidence="15">
    <location>
        <position position="300"/>
    </location>
    <ligand>
        <name>NAD(+)</name>
        <dbReference type="ChEBI" id="CHEBI:57540"/>
    </ligand>
</feature>
<evidence type="ECO:0000256" key="2">
    <source>
        <dbReference type="ARBA" id="ARBA00012722"/>
    </source>
</evidence>
<dbReference type="EMBL" id="SOZD01000001">
    <property type="protein sequence ID" value="TFF27015.1"/>
    <property type="molecule type" value="Genomic_DNA"/>
</dbReference>
<evidence type="ECO:0000256" key="4">
    <source>
        <dbReference type="ARBA" id="ARBA00022598"/>
    </source>
</evidence>
<evidence type="ECO:0000256" key="5">
    <source>
        <dbReference type="ARBA" id="ARBA00022705"/>
    </source>
</evidence>
<dbReference type="Gene3D" id="1.10.287.610">
    <property type="entry name" value="Helix hairpin bin"/>
    <property type="match status" value="1"/>
</dbReference>
<organism evidence="19 20">
    <name type="scientific">Jiella endophytica</name>
    <dbReference type="NCBI Taxonomy" id="2558362"/>
    <lineage>
        <taxon>Bacteria</taxon>
        <taxon>Pseudomonadati</taxon>
        <taxon>Pseudomonadota</taxon>
        <taxon>Alphaproteobacteria</taxon>
        <taxon>Hyphomicrobiales</taxon>
        <taxon>Aurantimonadaceae</taxon>
        <taxon>Jiella</taxon>
    </lineage>
</organism>
<dbReference type="GO" id="GO:0006260">
    <property type="term" value="P:DNA replication"/>
    <property type="evidence" value="ECO:0007669"/>
    <property type="project" value="UniProtKB-KW"/>
</dbReference>
<dbReference type="InterPro" id="IPR004150">
    <property type="entry name" value="NAD_DNA_ligase_OB"/>
</dbReference>
<keyword evidence="20" id="KW-1185">Reference proteome</keyword>
<dbReference type="Pfam" id="PF00533">
    <property type="entry name" value="BRCT"/>
    <property type="match status" value="1"/>
</dbReference>
<dbReference type="SUPFAM" id="SSF56091">
    <property type="entry name" value="DNA ligase/mRNA capping enzyme, catalytic domain"/>
    <property type="match status" value="1"/>
</dbReference>
<dbReference type="InterPro" id="IPR041663">
    <property type="entry name" value="DisA/LigA_HHH"/>
</dbReference>
<feature type="binding site" evidence="15">
    <location>
        <position position="184"/>
    </location>
    <ligand>
        <name>NAD(+)</name>
        <dbReference type="ChEBI" id="CHEBI:57540"/>
    </ligand>
</feature>
<feature type="binding site" evidence="15">
    <location>
        <position position="442"/>
    </location>
    <ligand>
        <name>Zn(2+)</name>
        <dbReference type="ChEBI" id="CHEBI:29105"/>
    </ligand>
</feature>
<dbReference type="AlphaFoldDB" id="A0A4Y8RRT9"/>
<dbReference type="NCBIfam" id="TIGR00575">
    <property type="entry name" value="dnlj"/>
    <property type="match status" value="1"/>
</dbReference>
<dbReference type="SUPFAM" id="SSF50249">
    <property type="entry name" value="Nucleic acid-binding proteins"/>
    <property type="match status" value="1"/>
</dbReference>
<dbReference type="InterPro" id="IPR018239">
    <property type="entry name" value="DNA_ligase_AS"/>
</dbReference>
<feature type="domain" description="BRCT" evidence="17">
    <location>
        <begin position="623"/>
        <end position="696"/>
    </location>
</feature>
<evidence type="ECO:0000259" key="17">
    <source>
        <dbReference type="PROSITE" id="PS50172"/>
    </source>
</evidence>
<dbReference type="PROSITE" id="PS01055">
    <property type="entry name" value="DNA_LIGASE_N1"/>
    <property type="match status" value="1"/>
</dbReference>
<dbReference type="CDD" id="cd17748">
    <property type="entry name" value="BRCT_DNA_ligase_like"/>
    <property type="match status" value="1"/>
</dbReference>
<dbReference type="SUPFAM" id="SSF52113">
    <property type="entry name" value="BRCT domain"/>
    <property type="match status" value="1"/>
</dbReference>
<proteinExistence type="inferred from homology"/>
<comment type="similarity">
    <text evidence="14 15">Belongs to the NAD-dependent DNA ligase family. LigA subfamily.</text>
</comment>
<evidence type="ECO:0000256" key="9">
    <source>
        <dbReference type="ARBA" id="ARBA00022842"/>
    </source>
</evidence>
<feature type="binding site" evidence="15">
    <location>
        <position position="420"/>
    </location>
    <ligand>
        <name>Zn(2+)</name>
        <dbReference type="ChEBI" id="CHEBI:29105"/>
    </ligand>
</feature>
<dbReference type="RefSeq" id="WP_134759214.1">
    <property type="nucleotide sequence ID" value="NZ_SOZD01000001.1"/>
</dbReference>
<comment type="function">
    <text evidence="1 15">DNA ligase that catalyzes the formation of phosphodiester linkages between 5'-phosphoryl and 3'-hydroxyl groups in double-stranded DNA using NAD as a coenzyme and as the energy source for the reaction. It is essential for DNA replication and repair of damaged DNA.</text>
</comment>
<keyword evidence="7 15" id="KW-0227">DNA damage</keyword>
<dbReference type="Gene3D" id="6.20.10.30">
    <property type="match status" value="1"/>
</dbReference>
<feature type="binding site" evidence="15">
    <location>
        <position position="324"/>
    </location>
    <ligand>
        <name>NAD(+)</name>
        <dbReference type="ChEBI" id="CHEBI:57540"/>
    </ligand>
</feature>
<evidence type="ECO:0000313" key="19">
    <source>
        <dbReference type="EMBL" id="TFF27015.1"/>
    </source>
</evidence>
<dbReference type="Pfam" id="PF12826">
    <property type="entry name" value="HHH_2"/>
    <property type="match status" value="1"/>
</dbReference>
<dbReference type="SUPFAM" id="SSF47781">
    <property type="entry name" value="RuvA domain 2-like"/>
    <property type="match status" value="1"/>
</dbReference>
<dbReference type="HAMAP" id="MF_01588">
    <property type="entry name" value="DNA_ligase_A"/>
    <property type="match status" value="1"/>
</dbReference>
<feature type="binding site" evidence="15">
    <location>
        <begin position="91"/>
        <end position="92"/>
    </location>
    <ligand>
        <name>NAD(+)</name>
        <dbReference type="ChEBI" id="CHEBI:57540"/>
    </ligand>
</feature>
<evidence type="ECO:0000256" key="15">
    <source>
        <dbReference type="HAMAP-Rule" id="MF_01588"/>
    </source>
</evidence>
<keyword evidence="8 15" id="KW-0862">Zinc</keyword>
<evidence type="ECO:0000313" key="18">
    <source>
        <dbReference type="EMBL" id="TFF20714.1"/>
    </source>
</evidence>
<dbReference type="PROSITE" id="PS50172">
    <property type="entry name" value="BRCT"/>
    <property type="match status" value="1"/>
</dbReference>
<dbReference type="Gene3D" id="3.30.470.30">
    <property type="entry name" value="DNA ligase/mRNA capping enzyme"/>
    <property type="match status" value="1"/>
</dbReference>
<evidence type="ECO:0000256" key="3">
    <source>
        <dbReference type="ARBA" id="ARBA00013308"/>
    </source>
</evidence>
<evidence type="ECO:0000256" key="12">
    <source>
        <dbReference type="ARBA" id="ARBA00023211"/>
    </source>
</evidence>
<feature type="active site" description="N6-AMP-lysine intermediate" evidence="15">
    <location>
        <position position="127"/>
    </location>
</feature>
<dbReference type="PANTHER" id="PTHR23389">
    <property type="entry name" value="CHROMOSOME TRANSMISSION FIDELITY FACTOR 18"/>
    <property type="match status" value="1"/>
</dbReference>
<dbReference type="CDD" id="cd00114">
    <property type="entry name" value="LIGANc"/>
    <property type="match status" value="1"/>
</dbReference>
<evidence type="ECO:0000256" key="10">
    <source>
        <dbReference type="ARBA" id="ARBA00023027"/>
    </source>
</evidence>
<dbReference type="GO" id="GO:0046872">
    <property type="term" value="F:metal ion binding"/>
    <property type="evidence" value="ECO:0007669"/>
    <property type="project" value="UniProtKB-KW"/>
</dbReference>
<dbReference type="GO" id="GO:0003911">
    <property type="term" value="F:DNA ligase (NAD+) activity"/>
    <property type="evidence" value="ECO:0007669"/>
    <property type="project" value="UniProtKB-UniRule"/>
</dbReference>
<protein>
    <recommendedName>
        <fullName evidence="3 15">DNA ligase</fullName>
        <ecNumber evidence="2 15">6.5.1.2</ecNumber>
    </recommendedName>
    <alternativeName>
        <fullName evidence="15">Polydeoxyribonucleotide synthase [NAD(+)]</fullName>
    </alternativeName>
</protein>
<dbReference type="PANTHER" id="PTHR23389:SF9">
    <property type="entry name" value="DNA LIGASE"/>
    <property type="match status" value="1"/>
</dbReference>
<dbReference type="InterPro" id="IPR036420">
    <property type="entry name" value="BRCT_dom_sf"/>
</dbReference>
<dbReference type="InterPro" id="IPR013840">
    <property type="entry name" value="DNAligase_N"/>
</dbReference>
<sequence length="706" mass="77059">MADRPVEELNEAEAAEELERLAGEIAEHDARYYREDAPSVSDAEYDALRRRNSQIEARFPALIREDSPSVRVGSEVSEKFGKIRHALPMLSLDNAFSDEDVADFAKRVRRFLKLAEDAPLAITAEPKIDGLSLSLRYEAGELVSAATRGDGTTGEDVTRNARTIGDIPNKLKGKAPEVFEVRGEVYMSHEAFQALNARQAETGGPVYANPRNAAAGSLRQLDAGITRSRKLQFFAYAWGETSDVPGATQTEVVAALGKMGFSVNPLMQRFETIDALIEHYHKIEEQRSSLGYDIDGVVYKVDDLELQKRLGFVSRSPRWAIAHKFPAEKATTLLHDIEIQVGRTGALTPVAKLEPVTVGGVVVTNATLHNADEIARLDVRIGDTVEIQRAGDVIPQVLGVVEAKRPKGAEPFAFPAVCPCELSTEVVQEETASGAKSVVRRCTGEFACPFQRREHLKLFVSRKAFDIDGLGDKQIDFFYDDPDFPVRTPADIFTLKRRNDAGMKKLKDKEGFGELSAKNLFEAIEARRPIGLDRLIFSFGIRHVGEATARVLARAYGSFEAFHEAGLKIAAGDEEAATEMDALEDIGGAVITAVTRFFSEEHNLKLVEALVAELQVEEVEKPAETSPVAGKTVVFTGSLEKMTRDEAKAMAEGLGAKTAGSVSKKTDLVVAGPGAGSKLKKAEELGIEVVDEDGWFTLIGREPTVT</sequence>
<keyword evidence="4 15" id="KW-0436">Ligase</keyword>
<dbReference type="SMART" id="SM00532">
    <property type="entry name" value="LIGANc"/>
    <property type="match status" value="1"/>
</dbReference>
<dbReference type="EMBL" id="SOZD01000005">
    <property type="protein sequence ID" value="TFF20714.1"/>
    <property type="molecule type" value="Genomic_DNA"/>
</dbReference>
<keyword evidence="6 15" id="KW-0479">Metal-binding</keyword>
<keyword evidence="9 15" id="KW-0460">Magnesium</keyword>
<dbReference type="InterPro" id="IPR012340">
    <property type="entry name" value="NA-bd_OB-fold"/>
</dbReference>
<evidence type="ECO:0000256" key="7">
    <source>
        <dbReference type="ARBA" id="ARBA00022763"/>
    </source>
</evidence>
<feature type="binding site" evidence="15">
    <location>
        <position position="148"/>
    </location>
    <ligand>
        <name>NAD(+)</name>
        <dbReference type="ChEBI" id="CHEBI:57540"/>
    </ligand>
</feature>
<reference evidence="19 20" key="1">
    <citation type="submission" date="2019-03" db="EMBL/GenBank/DDBJ databases">
        <title>Jiella endophytica sp. nov., a novel endophytic bacterium isolated from root of Ficus microcarpa Linn. f.</title>
        <authorList>
            <person name="Tuo L."/>
        </authorList>
    </citation>
    <scope>NUCLEOTIDE SEQUENCE [LARGE SCALE GENOMIC DNA]</scope>
    <source>
        <strain evidence="19 20">CBS5Q-3</strain>
    </source>
</reference>
<comment type="cofactor">
    <cofactor evidence="15">
        <name>Mg(2+)</name>
        <dbReference type="ChEBI" id="CHEBI:18420"/>
    </cofactor>
    <cofactor evidence="15">
        <name>Mn(2+)</name>
        <dbReference type="ChEBI" id="CHEBI:29035"/>
    </cofactor>
</comment>
<dbReference type="InterPro" id="IPR001679">
    <property type="entry name" value="DNA_ligase"/>
</dbReference>
<dbReference type="SMART" id="SM00292">
    <property type="entry name" value="BRCT"/>
    <property type="match status" value="1"/>
</dbReference>
<keyword evidence="12 15" id="KW-0464">Manganese</keyword>
<keyword evidence="10 15" id="KW-0520">NAD</keyword>
<dbReference type="InterPro" id="IPR013839">
    <property type="entry name" value="DNAligase_adenylation"/>
</dbReference>
<dbReference type="NCBIfam" id="NF005932">
    <property type="entry name" value="PRK07956.1"/>
    <property type="match status" value="1"/>
</dbReference>
<dbReference type="Pfam" id="PF03120">
    <property type="entry name" value="OB_DNA_ligase"/>
    <property type="match status" value="1"/>
</dbReference>
<evidence type="ECO:0000256" key="8">
    <source>
        <dbReference type="ARBA" id="ARBA00022833"/>
    </source>
</evidence>
<gene>
    <name evidence="15 19" type="primary">ligA</name>
    <name evidence="19" type="ORF">E3C22_00595</name>
    <name evidence="18" type="ORF">E3C22_17635</name>
</gene>
<dbReference type="PROSITE" id="PS01056">
    <property type="entry name" value="DNA_LIGASE_N2"/>
    <property type="match status" value="1"/>
</dbReference>
<dbReference type="InterPro" id="IPR001357">
    <property type="entry name" value="BRCT_dom"/>
</dbReference>
<evidence type="ECO:0000256" key="14">
    <source>
        <dbReference type="ARBA" id="ARBA00060881"/>
    </source>
</evidence>
<evidence type="ECO:0000256" key="11">
    <source>
        <dbReference type="ARBA" id="ARBA00023204"/>
    </source>
</evidence>
<feature type="binding site" evidence="15">
    <location>
        <position position="125"/>
    </location>
    <ligand>
        <name>NAD(+)</name>
        <dbReference type="ChEBI" id="CHEBI:57540"/>
    </ligand>
</feature>
<evidence type="ECO:0000256" key="16">
    <source>
        <dbReference type="RuleBase" id="RU000618"/>
    </source>
</evidence>
<dbReference type="EC" id="6.5.1.2" evidence="2 15"/>
<evidence type="ECO:0000256" key="1">
    <source>
        <dbReference type="ARBA" id="ARBA00004067"/>
    </source>
</evidence>
<comment type="caution">
    <text evidence="19">The sequence shown here is derived from an EMBL/GenBank/DDBJ whole genome shotgun (WGS) entry which is preliminary data.</text>
</comment>
<dbReference type="PIRSF" id="PIRSF001604">
    <property type="entry name" value="LigA"/>
    <property type="match status" value="1"/>
</dbReference>
<comment type="catalytic activity">
    <reaction evidence="13 15 16">
        <text>NAD(+) + (deoxyribonucleotide)n-3'-hydroxyl + 5'-phospho-(deoxyribonucleotide)m = (deoxyribonucleotide)n+m + AMP + beta-nicotinamide D-nucleotide.</text>
        <dbReference type="EC" id="6.5.1.2"/>
    </reaction>
</comment>
<feature type="binding site" evidence="15">
    <location>
        <position position="448"/>
    </location>
    <ligand>
        <name>Zn(2+)</name>
        <dbReference type="ChEBI" id="CHEBI:29105"/>
    </ligand>
</feature>
<accession>A0A4Y8RRT9</accession>
<dbReference type="GO" id="GO:0005829">
    <property type="term" value="C:cytosol"/>
    <property type="evidence" value="ECO:0007669"/>
    <property type="project" value="TreeGrafter"/>
</dbReference>
<feature type="binding site" evidence="15">
    <location>
        <begin position="42"/>
        <end position="46"/>
    </location>
    <ligand>
        <name>NAD(+)</name>
        <dbReference type="ChEBI" id="CHEBI:57540"/>
    </ligand>
</feature>